<dbReference type="AlphaFoldDB" id="A0A382MLV1"/>
<dbReference type="EMBL" id="UINC01093934">
    <property type="protein sequence ID" value="SVC48747.1"/>
    <property type="molecule type" value="Genomic_DNA"/>
</dbReference>
<organism evidence="1">
    <name type="scientific">marine metagenome</name>
    <dbReference type="NCBI Taxonomy" id="408172"/>
    <lineage>
        <taxon>unclassified sequences</taxon>
        <taxon>metagenomes</taxon>
        <taxon>ecological metagenomes</taxon>
    </lineage>
</organism>
<reference evidence="1" key="1">
    <citation type="submission" date="2018-05" db="EMBL/GenBank/DDBJ databases">
        <authorList>
            <person name="Lanie J.A."/>
            <person name="Ng W.-L."/>
            <person name="Kazmierczak K.M."/>
            <person name="Andrzejewski T.M."/>
            <person name="Davidsen T.M."/>
            <person name="Wayne K.J."/>
            <person name="Tettelin H."/>
            <person name="Glass J.I."/>
            <person name="Rusch D."/>
            <person name="Podicherti R."/>
            <person name="Tsui H.-C.T."/>
            <person name="Winkler M.E."/>
        </authorList>
    </citation>
    <scope>NUCLEOTIDE SEQUENCE</scope>
</reference>
<gene>
    <name evidence="1" type="ORF">METZ01_LOCUS301601</name>
</gene>
<name>A0A382MLV1_9ZZZZ</name>
<feature type="non-terminal residue" evidence="1">
    <location>
        <position position="1"/>
    </location>
</feature>
<accession>A0A382MLV1</accession>
<sequence>QANPNDYTPGGRGLVDHEKSDEIAVLKALALSSTDCLNELGTLDQTT</sequence>
<evidence type="ECO:0000313" key="1">
    <source>
        <dbReference type="EMBL" id="SVC48747.1"/>
    </source>
</evidence>
<protein>
    <submittedName>
        <fullName evidence="1">Uncharacterized protein</fullName>
    </submittedName>
</protein>
<proteinExistence type="predicted"/>